<dbReference type="EMBL" id="JBEDUW010000005">
    <property type="protein sequence ID" value="KAK9927001.1"/>
    <property type="molecule type" value="Genomic_DNA"/>
</dbReference>
<dbReference type="InterPro" id="IPR002755">
    <property type="entry name" value="DNA_primase_S"/>
</dbReference>
<dbReference type="Pfam" id="PF01896">
    <property type="entry name" value="DNA_primase_S"/>
    <property type="match status" value="1"/>
</dbReference>
<dbReference type="GO" id="GO:0006269">
    <property type="term" value="P:DNA replication, synthesis of primer"/>
    <property type="evidence" value="ECO:0007669"/>
    <property type="project" value="UniProtKB-KW"/>
</dbReference>
<accession>A0AAW1WQI2</accession>
<dbReference type="PANTHER" id="PTHR10536">
    <property type="entry name" value="DNA PRIMASE SMALL SUBUNIT"/>
    <property type="match status" value="1"/>
</dbReference>
<keyword evidence="5 12" id="KW-0639">Primosome</keyword>
<evidence type="ECO:0000256" key="6">
    <source>
        <dbReference type="ARBA" id="ARBA00022679"/>
    </source>
</evidence>
<evidence type="ECO:0000313" key="14">
    <source>
        <dbReference type="Proteomes" id="UP001457282"/>
    </source>
</evidence>
<keyword evidence="9" id="KW-0479">Metal-binding</keyword>
<evidence type="ECO:0000256" key="10">
    <source>
        <dbReference type="ARBA" id="ARBA00022833"/>
    </source>
</evidence>
<keyword evidence="6 12" id="KW-0808">Transferase</keyword>
<sequence>MPGDKVAKGSDDMMIDEHEQKQVNAVDGFNSQYLKIYYGKLFPYEEIFKWMSYANDGKHPACDQSYFGRREFSFTLDNDVYLRYKTFISVSELENSIKEKCPVKIDIGPVYNIDPAKRHSYAQNGCYPEERELIFDIDMSDYDDVRYCCSGADVCLECWPLMTIAIKVIDTALREDFGFSHILWVYSGRRGVHCWVCDGKARRLTNELRTAIADYFRVYKANENSHKKVSLMGPALHPFLVRSYTEVLKDFFEKKLLSSQKIFSTEERYEKILDMIPDESITSELRGKWQENRRTSSAKEDINVARWEQLKHLLQSGKQKMQGLRRCVEEIVFSYTYPRLDMEVSKHMNHLLKAPFCVHPKTGRVCVPIDPKRCEEFDPTGVPTLSTLFEELNNGGLRPEADNERDRTSLGKSIRFFQSSFLEPLVKSCKEEMISSYNAKLQQSKLQQSKNVLAAI</sequence>
<evidence type="ECO:0000256" key="8">
    <source>
        <dbReference type="ARBA" id="ARBA00022705"/>
    </source>
</evidence>
<comment type="cofactor">
    <cofactor evidence="2">
        <name>Mg(2+)</name>
        <dbReference type="ChEBI" id="CHEBI:18420"/>
    </cofactor>
</comment>
<evidence type="ECO:0000256" key="4">
    <source>
        <dbReference type="ARBA" id="ARBA00022478"/>
    </source>
</evidence>
<evidence type="ECO:0000256" key="7">
    <source>
        <dbReference type="ARBA" id="ARBA00022695"/>
    </source>
</evidence>
<evidence type="ECO:0000256" key="1">
    <source>
        <dbReference type="ARBA" id="ARBA00001936"/>
    </source>
</evidence>
<protein>
    <recommendedName>
        <fullName evidence="12">DNA primase</fullName>
        <ecNumber evidence="12">2.7.7.-</ecNumber>
    </recommendedName>
</protein>
<dbReference type="Gene3D" id="3.90.920.10">
    <property type="entry name" value="DNA primase, PRIM domain"/>
    <property type="match status" value="1"/>
</dbReference>
<proteinExistence type="inferred from homology"/>
<comment type="cofactor">
    <cofactor evidence="1">
        <name>Mn(2+)</name>
        <dbReference type="ChEBI" id="CHEBI:29035"/>
    </cofactor>
</comment>
<dbReference type="SUPFAM" id="SSF56747">
    <property type="entry name" value="Prim-pol domain"/>
    <property type="match status" value="1"/>
</dbReference>
<dbReference type="InterPro" id="IPR014052">
    <property type="entry name" value="DNA_primase_ssu_euk/arc"/>
</dbReference>
<evidence type="ECO:0000256" key="2">
    <source>
        <dbReference type="ARBA" id="ARBA00001946"/>
    </source>
</evidence>
<dbReference type="GO" id="GO:0046872">
    <property type="term" value="F:metal ion binding"/>
    <property type="evidence" value="ECO:0007669"/>
    <property type="project" value="UniProtKB-KW"/>
</dbReference>
<name>A0AAW1WQI2_RUBAR</name>
<organism evidence="13 14">
    <name type="scientific">Rubus argutus</name>
    <name type="common">Southern blackberry</name>
    <dbReference type="NCBI Taxonomy" id="59490"/>
    <lineage>
        <taxon>Eukaryota</taxon>
        <taxon>Viridiplantae</taxon>
        <taxon>Streptophyta</taxon>
        <taxon>Embryophyta</taxon>
        <taxon>Tracheophyta</taxon>
        <taxon>Spermatophyta</taxon>
        <taxon>Magnoliopsida</taxon>
        <taxon>eudicotyledons</taxon>
        <taxon>Gunneridae</taxon>
        <taxon>Pentapetalae</taxon>
        <taxon>rosids</taxon>
        <taxon>fabids</taxon>
        <taxon>Rosales</taxon>
        <taxon>Rosaceae</taxon>
        <taxon>Rosoideae</taxon>
        <taxon>Rosoideae incertae sedis</taxon>
        <taxon>Rubus</taxon>
    </lineage>
</organism>
<keyword evidence="14" id="KW-1185">Reference proteome</keyword>
<dbReference type="Proteomes" id="UP001457282">
    <property type="component" value="Unassembled WGS sequence"/>
</dbReference>
<evidence type="ECO:0000256" key="5">
    <source>
        <dbReference type="ARBA" id="ARBA00022515"/>
    </source>
</evidence>
<keyword evidence="10" id="KW-0862">Zinc</keyword>
<keyword evidence="8 12" id="KW-0235">DNA replication</keyword>
<keyword evidence="7" id="KW-0548">Nucleotidyltransferase</keyword>
<dbReference type="CDD" id="cd04860">
    <property type="entry name" value="AE_Prim_S"/>
    <property type="match status" value="1"/>
</dbReference>
<dbReference type="GO" id="GO:0005658">
    <property type="term" value="C:alpha DNA polymerase:primase complex"/>
    <property type="evidence" value="ECO:0007669"/>
    <property type="project" value="UniProtKB-ARBA"/>
</dbReference>
<evidence type="ECO:0000256" key="3">
    <source>
        <dbReference type="ARBA" id="ARBA00009762"/>
    </source>
</evidence>
<reference evidence="13 14" key="1">
    <citation type="journal article" date="2023" name="G3 (Bethesda)">
        <title>A chromosome-length genome assembly and annotation of blackberry (Rubus argutus, cv. 'Hillquist').</title>
        <authorList>
            <person name="Bruna T."/>
            <person name="Aryal R."/>
            <person name="Dudchenko O."/>
            <person name="Sargent D.J."/>
            <person name="Mead D."/>
            <person name="Buti M."/>
            <person name="Cavallini A."/>
            <person name="Hytonen T."/>
            <person name="Andres J."/>
            <person name="Pham M."/>
            <person name="Weisz D."/>
            <person name="Mascagni F."/>
            <person name="Usai G."/>
            <person name="Natali L."/>
            <person name="Bassil N."/>
            <person name="Fernandez G.E."/>
            <person name="Lomsadze A."/>
            <person name="Armour M."/>
            <person name="Olukolu B."/>
            <person name="Poorten T."/>
            <person name="Britton C."/>
            <person name="Davik J."/>
            <person name="Ashrafi H."/>
            <person name="Aiden E.L."/>
            <person name="Borodovsky M."/>
            <person name="Worthington M."/>
        </authorList>
    </citation>
    <scope>NUCLEOTIDE SEQUENCE [LARGE SCALE GENOMIC DNA]</scope>
    <source>
        <strain evidence="13">PI 553951</strain>
    </source>
</reference>
<comment type="caution">
    <text evidence="13">The sequence shown here is derived from an EMBL/GenBank/DDBJ whole genome shotgun (WGS) entry which is preliminary data.</text>
</comment>
<keyword evidence="11" id="KW-0804">Transcription</keyword>
<evidence type="ECO:0000256" key="9">
    <source>
        <dbReference type="ARBA" id="ARBA00022723"/>
    </source>
</evidence>
<evidence type="ECO:0000313" key="13">
    <source>
        <dbReference type="EMBL" id="KAK9927001.1"/>
    </source>
</evidence>
<dbReference type="FunFam" id="3.90.920.10:FF:000001">
    <property type="entry name" value="DNA primase"/>
    <property type="match status" value="1"/>
</dbReference>
<dbReference type="EC" id="2.7.7.-" evidence="12"/>
<evidence type="ECO:0000256" key="11">
    <source>
        <dbReference type="ARBA" id="ARBA00023163"/>
    </source>
</evidence>
<dbReference type="NCBIfam" id="TIGR00335">
    <property type="entry name" value="primase_sml"/>
    <property type="match status" value="1"/>
</dbReference>
<gene>
    <name evidence="13" type="ORF">M0R45_024206</name>
</gene>
<comment type="similarity">
    <text evidence="3 12">Belongs to the eukaryotic-type primase small subunit family.</text>
</comment>
<keyword evidence="4 12" id="KW-0240">DNA-directed RNA polymerase</keyword>
<dbReference type="GO" id="GO:0003899">
    <property type="term" value="F:DNA-directed RNA polymerase activity"/>
    <property type="evidence" value="ECO:0007669"/>
    <property type="project" value="InterPro"/>
</dbReference>
<dbReference type="AlphaFoldDB" id="A0AAW1WQI2"/>
<evidence type="ECO:0000256" key="12">
    <source>
        <dbReference type="RuleBase" id="RU003514"/>
    </source>
</evidence>